<comment type="caution">
    <text evidence="2">The sequence shown here is derived from an EMBL/GenBank/DDBJ whole genome shotgun (WGS) entry which is preliminary data.</text>
</comment>
<feature type="compositionally biased region" description="Basic and acidic residues" evidence="1">
    <location>
        <begin position="75"/>
        <end position="86"/>
    </location>
</feature>
<organism evidence="2 3">
    <name type="scientific">Artemisia annua</name>
    <name type="common">Sweet wormwood</name>
    <dbReference type="NCBI Taxonomy" id="35608"/>
    <lineage>
        <taxon>Eukaryota</taxon>
        <taxon>Viridiplantae</taxon>
        <taxon>Streptophyta</taxon>
        <taxon>Embryophyta</taxon>
        <taxon>Tracheophyta</taxon>
        <taxon>Spermatophyta</taxon>
        <taxon>Magnoliopsida</taxon>
        <taxon>eudicotyledons</taxon>
        <taxon>Gunneridae</taxon>
        <taxon>Pentapetalae</taxon>
        <taxon>asterids</taxon>
        <taxon>campanulids</taxon>
        <taxon>Asterales</taxon>
        <taxon>Asteraceae</taxon>
        <taxon>Asteroideae</taxon>
        <taxon>Anthemideae</taxon>
        <taxon>Artemisiinae</taxon>
        <taxon>Artemisia</taxon>
    </lineage>
</organism>
<evidence type="ECO:0000256" key="1">
    <source>
        <dbReference type="SAM" id="MobiDB-lite"/>
    </source>
</evidence>
<dbReference type="EMBL" id="PKPP01001118">
    <property type="protein sequence ID" value="PWA85443.1"/>
    <property type="molecule type" value="Genomic_DNA"/>
</dbReference>
<dbReference type="Proteomes" id="UP000245207">
    <property type="component" value="Unassembled WGS sequence"/>
</dbReference>
<dbReference type="AlphaFoldDB" id="A0A2U1PI61"/>
<feature type="region of interest" description="Disordered" evidence="1">
    <location>
        <begin position="43"/>
        <end position="106"/>
    </location>
</feature>
<accession>A0A2U1PI61</accession>
<reference evidence="2 3" key="1">
    <citation type="journal article" date="2018" name="Mol. Plant">
        <title>The genome of Artemisia annua provides insight into the evolution of Asteraceae family and artemisinin biosynthesis.</title>
        <authorList>
            <person name="Shen Q."/>
            <person name="Zhang L."/>
            <person name="Liao Z."/>
            <person name="Wang S."/>
            <person name="Yan T."/>
            <person name="Shi P."/>
            <person name="Liu M."/>
            <person name="Fu X."/>
            <person name="Pan Q."/>
            <person name="Wang Y."/>
            <person name="Lv Z."/>
            <person name="Lu X."/>
            <person name="Zhang F."/>
            <person name="Jiang W."/>
            <person name="Ma Y."/>
            <person name="Chen M."/>
            <person name="Hao X."/>
            <person name="Li L."/>
            <person name="Tang Y."/>
            <person name="Lv G."/>
            <person name="Zhou Y."/>
            <person name="Sun X."/>
            <person name="Brodelius P.E."/>
            <person name="Rose J.K.C."/>
            <person name="Tang K."/>
        </authorList>
    </citation>
    <scope>NUCLEOTIDE SEQUENCE [LARGE SCALE GENOMIC DNA]</scope>
    <source>
        <strain evidence="3">cv. Huhao1</strain>
        <tissue evidence="2">Leaf</tissue>
    </source>
</reference>
<gene>
    <name evidence="2" type="ORF">CTI12_AA147210</name>
</gene>
<keyword evidence="3" id="KW-1185">Reference proteome</keyword>
<proteinExistence type="predicted"/>
<dbReference type="OrthoDB" id="1660602at2759"/>
<protein>
    <submittedName>
        <fullName evidence="2">Uncharacterized protein</fullName>
    </submittedName>
</protein>
<sequence length="144" mass="16458">MAKRKSHKMSEYFLVTESCQEQEIVEEAAFHLILLSKSLQQSHSYDKEDDSVDNGDRSSSRGSFGMSVKKKKNDHGKEGIVEHNNDQDANSITSSSSSSLSCETVQSGISIEKEEMEDNKRVYRRHRVHRLRSVVDIYHVTRPL</sequence>
<name>A0A2U1PI61_ARTAN</name>
<feature type="compositionally biased region" description="Low complexity" evidence="1">
    <location>
        <begin position="91"/>
        <end position="101"/>
    </location>
</feature>
<evidence type="ECO:0000313" key="2">
    <source>
        <dbReference type="EMBL" id="PWA85443.1"/>
    </source>
</evidence>
<evidence type="ECO:0000313" key="3">
    <source>
        <dbReference type="Proteomes" id="UP000245207"/>
    </source>
</evidence>